<dbReference type="EMBL" id="CP075371">
    <property type="protein sequence ID" value="QVT81177.1"/>
    <property type="molecule type" value="Genomic_DNA"/>
</dbReference>
<dbReference type="Proteomes" id="UP000679307">
    <property type="component" value="Chromosome"/>
</dbReference>
<gene>
    <name evidence="1" type="ORF">ENKNEFLB_03585</name>
</gene>
<dbReference type="RefSeq" id="WP_214056588.1">
    <property type="nucleotide sequence ID" value="NZ_BAAAHS010000302.1"/>
</dbReference>
<sequence>MDPVTALGSIVLPELANVFRPGEVRAIEICVVTHHGDEWEPAQDVLELTVTAGPNSETFGTPVWQATVMAGWTPAQVRNLLRDDLVDFIAESSFGWGEERG</sequence>
<evidence type="ECO:0000313" key="1">
    <source>
        <dbReference type="EMBL" id="QVT81177.1"/>
    </source>
</evidence>
<accession>A0ABX8EKW9</accession>
<keyword evidence="2" id="KW-1185">Reference proteome</keyword>
<name>A0ABX8EKW9_9ACTN</name>
<proteinExistence type="predicted"/>
<protein>
    <submittedName>
        <fullName evidence="1">Uncharacterized protein</fullName>
    </submittedName>
</protein>
<reference evidence="1 2" key="1">
    <citation type="submission" date="2021-05" db="EMBL/GenBank/DDBJ databases">
        <title>Complete genome of Nocardioides aquaticus KCTC 9944T isolated from meromictic and hypersaline Ekho Lake, Antarctica.</title>
        <authorList>
            <person name="Hwang K."/>
            <person name="Kim K.M."/>
            <person name="Choe H."/>
        </authorList>
    </citation>
    <scope>NUCLEOTIDE SEQUENCE [LARGE SCALE GENOMIC DNA]</scope>
    <source>
        <strain evidence="1 2">KCTC 9944</strain>
    </source>
</reference>
<evidence type="ECO:0000313" key="2">
    <source>
        <dbReference type="Proteomes" id="UP000679307"/>
    </source>
</evidence>
<organism evidence="1 2">
    <name type="scientific">Nocardioides aquaticus</name>
    <dbReference type="NCBI Taxonomy" id="160826"/>
    <lineage>
        <taxon>Bacteria</taxon>
        <taxon>Bacillati</taxon>
        <taxon>Actinomycetota</taxon>
        <taxon>Actinomycetes</taxon>
        <taxon>Propionibacteriales</taxon>
        <taxon>Nocardioidaceae</taxon>
        <taxon>Nocardioides</taxon>
    </lineage>
</organism>